<dbReference type="EMBL" id="VSSQ01099459">
    <property type="protein sequence ID" value="MPN42028.1"/>
    <property type="molecule type" value="Genomic_DNA"/>
</dbReference>
<organism evidence="1">
    <name type="scientific">bioreactor metagenome</name>
    <dbReference type="NCBI Taxonomy" id="1076179"/>
    <lineage>
        <taxon>unclassified sequences</taxon>
        <taxon>metagenomes</taxon>
        <taxon>ecological metagenomes</taxon>
    </lineage>
</organism>
<comment type="caution">
    <text evidence="1">The sequence shown here is derived from an EMBL/GenBank/DDBJ whole genome shotgun (WGS) entry which is preliminary data.</text>
</comment>
<protein>
    <submittedName>
        <fullName evidence="1">Uncharacterized protein</fullName>
    </submittedName>
</protein>
<dbReference type="AlphaFoldDB" id="A0A645HSK3"/>
<reference evidence="1" key="1">
    <citation type="submission" date="2019-08" db="EMBL/GenBank/DDBJ databases">
        <authorList>
            <person name="Kucharzyk K."/>
            <person name="Murdoch R.W."/>
            <person name="Higgins S."/>
            <person name="Loffler F."/>
        </authorList>
    </citation>
    <scope>NUCLEOTIDE SEQUENCE</scope>
</reference>
<evidence type="ECO:0000313" key="1">
    <source>
        <dbReference type="EMBL" id="MPN42028.1"/>
    </source>
</evidence>
<name>A0A645HSK3_9ZZZZ</name>
<sequence>MRHVFGAVHDVHRALFFQHPMTLLNTREQPAQEDVFVPGLDHPVKILSDIVRRVGKD</sequence>
<proteinExistence type="predicted"/>
<gene>
    <name evidence="1" type="ORF">SDC9_189584</name>
</gene>
<accession>A0A645HSK3</accession>